<dbReference type="HOGENOM" id="CLU_1219860_0_0_1"/>
<reference evidence="3" key="2">
    <citation type="submission" date="2015-01" db="EMBL/GenBank/DDBJ databases">
        <title>Evolutionary Origins and Diversification of the Mycorrhizal Mutualists.</title>
        <authorList>
            <consortium name="DOE Joint Genome Institute"/>
            <consortium name="Mycorrhizal Genomics Consortium"/>
            <person name="Kohler A."/>
            <person name="Kuo A."/>
            <person name="Nagy L.G."/>
            <person name="Floudas D."/>
            <person name="Copeland A."/>
            <person name="Barry K.W."/>
            <person name="Cichocki N."/>
            <person name="Veneault-Fourrey C."/>
            <person name="LaButti K."/>
            <person name="Lindquist E.A."/>
            <person name="Lipzen A."/>
            <person name="Lundell T."/>
            <person name="Morin E."/>
            <person name="Murat C."/>
            <person name="Riley R."/>
            <person name="Ohm R."/>
            <person name="Sun H."/>
            <person name="Tunlid A."/>
            <person name="Henrissat B."/>
            <person name="Grigoriev I.V."/>
            <person name="Hibbett D.S."/>
            <person name="Martin F."/>
        </authorList>
    </citation>
    <scope>NUCLEOTIDE SEQUENCE [LARGE SCALE GENOMIC DNA]</scope>
    <source>
        <strain evidence="3">LaAM-08-1</strain>
    </source>
</reference>
<organism evidence="2 3">
    <name type="scientific">Laccaria amethystina LaAM-08-1</name>
    <dbReference type="NCBI Taxonomy" id="1095629"/>
    <lineage>
        <taxon>Eukaryota</taxon>
        <taxon>Fungi</taxon>
        <taxon>Dikarya</taxon>
        <taxon>Basidiomycota</taxon>
        <taxon>Agaricomycotina</taxon>
        <taxon>Agaricomycetes</taxon>
        <taxon>Agaricomycetidae</taxon>
        <taxon>Agaricales</taxon>
        <taxon>Agaricineae</taxon>
        <taxon>Hydnangiaceae</taxon>
        <taxon>Laccaria</taxon>
    </lineage>
</organism>
<evidence type="ECO:0000313" key="3">
    <source>
        <dbReference type="Proteomes" id="UP000054477"/>
    </source>
</evidence>
<dbReference type="EMBL" id="KN838619">
    <property type="protein sequence ID" value="KIK00761.1"/>
    <property type="molecule type" value="Genomic_DNA"/>
</dbReference>
<evidence type="ECO:0000313" key="2">
    <source>
        <dbReference type="EMBL" id="KIK00761.1"/>
    </source>
</evidence>
<feature type="compositionally biased region" description="Acidic residues" evidence="1">
    <location>
        <begin position="206"/>
        <end position="227"/>
    </location>
</feature>
<evidence type="ECO:0000256" key="1">
    <source>
        <dbReference type="SAM" id="MobiDB-lite"/>
    </source>
</evidence>
<gene>
    <name evidence="2" type="ORF">K443DRAFT_122687</name>
</gene>
<keyword evidence="3" id="KW-1185">Reference proteome</keyword>
<dbReference type="Proteomes" id="UP000054477">
    <property type="component" value="Unassembled WGS sequence"/>
</dbReference>
<feature type="compositionally biased region" description="Basic residues" evidence="1">
    <location>
        <begin position="92"/>
        <end position="104"/>
    </location>
</feature>
<dbReference type="AlphaFoldDB" id="A0A0C9X6R4"/>
<feature type="region of interest" description="Disordered" evidence="1">
    <location>
        <begin position="49"/>
        <end position="117"/>
    </location>
</feature>
<name>A0A0C9X6R4_9AGAR</name>
<protein>
    <submittedName>
        <fullName evidence="2">Uncharacterized protein</fullName>
    </submittedName>
</protein>
<reference evidence="2 3" key="1">
    <citation type="submission" date="2014-04" db="EMBL/GenBank/DDBJ databases">
        <authorList>
            <consortium name="DOE Joint Genome Institute"/>
            <person name="Kuo A."/>
            <person name="Kohler A."/>
            <person name="Nagy L.G."/>
            <person name="Floudas D."/>
            <person name="Copeland A."/>
            <person name="Barry K.W."/>
            <person name="Cichocki N."/>
            <person name="Veneault-Fourrey C."/>
            <person name="LaButti K."/>
            <person name="Lindquist E.A."/>
            <person name="Lipzen A."/>
            <person name="Lundell T."/>
            <person name="Morin E."/>
            <person name="Murat C."/>
            <person name="Sun H."/>
            <person name="Tunlid A."/>
            <person name="Henrissat B."/>
            <person name="Grigoriev I.V."/>
            <person name="Hibbett D.S."/>
            <person name="Martin F."/>
            <person name="Nordberg H.P."/>
            <person name="Cantor M.N."/>
            <person name="Hua S.X."/>
        </authorList>
    </citation>
    <scope>NUCLEOTIDE SEQUENCE [LARGE SCALE GENOMIC DNA]</scope>
    <source>
        <strain evidence="2 3">LaAM-08-1</strain>
    </source>
</reference>
<feature type="region of interest" description="Disordered" evidence="1">
    <location>
        <begin position="201"/>
        <end position="227"/>
    </location>
</feature>
<dbReference type="OrthoDB" id="3230070at2759"/>
<sequence>MSVRVLNAELTAKQKGFFLSGPHRDCFLRRERHRILLLKAMNTATTPVDDIPSFPDTDESTTPISEPWTPLIRSGETSPDSEVIEDPVVTTQKKKKKKKPKKSVKAKEAAAQSNATTAKSRVALPSLPFLFSPRGSPIISLKGGLMSPRRNRHLRAWCWLGVSYWEIALPELLGTPKGIAALTEFLKESGAFTFTGGKYLPKDAPTFEDEPEPPDIDSEDEASDSDL</sequence>
<accession>A0A0C9X6R4</accession>
<proteinExistence type="predicted"/>